<dbReference type="EMBL" id="ADZX01000366">
    <property type="protein sequence ID" value="EFK97023.1"/>
    <property type="molecule type" value="Genomic_DNA"/>
</dbReference>
<name>D9PHD8_9ZZZZ</name>
<accession>D9PHD8</accession>
<sequence>MSKKLLSLLFLLPVITIADSYSENLMVITANTMEKKCTNTPHVVFQGKRIDYAQQNFEISKGLTDAALVALNSKAFIEGSARSVVGIGDAGANMAKGLKEGLAVGVATVAVGMAVNAAISDNEYLYVTECNEGDDRTRLMTLVVSNTMMNEDVWIKFAKEDQEKALR</sequence>
<comment type="caution">
    <text evidence="1">The sequence shown here is derived from an EMBL/GenBank/DDBJ whole genome shotgun (WGS) entry which is preliminary data.</text>
</comment>
<proteinExistence type="predicted"/>
<evidence type="ECO:0000313" key="1">
    <source>
        <dbReference type="EMBL" id="EFK97023.1"/>
    </source>
</evidence>
<protein>
    <submittedName>
        <fullName evidence="1">Secreted protein</fullName>
    </submittedName>
</protein>
<reference evidence="1" key="2">
    <citation type="journal article" date="2011" name="Microb. Ecol.">
        <title>Taxonomic and Functional Metagenomic Profiling of the Microbial Community in the Anoxic Sediment of a Sub-saline Shallow Lake (Laguna de Carrizo, Central Spain).</title>
        <authorList>
            <person name="Ferrer M."/>
            <person name="Guazzaroni M.E."/>
            <person name="Richter M."/>
            <person name="Garcia-Salamanca A."/>
            <person name="Yarza P."/>
            <person name="Suarez-Suarez A."/>
            <person name="Solano J."/>
            <person name="Alcaide M."/>
            <person name="van Dillewijn P."/>
            <person name="Molina-Henares M.A."/>
            <person name="Lopez-Cortes N."/>
            <person name="Al-Ramahi Y."/>
            <person name="Guerrero C."/>
            <person name="Acosta A."/>
            <person name="de Eugenio L.I."/>
            <person name="Martinez V."/>
            <person name="Marques S."/>
            <person name="Rojo F."/>
            <person name="Santero E."/>
            <person name="Genilloud O."/>
            <person name="Perez-Perez J."/>
            <person name="Rossello-Mora R."/>
            <person name="Ramos J.L."/>
        </authorList>
    </citation>
    <scope>NUCLEOTIDE SEQUENCE</scope>
</reference>
<organism evidence="1">
    <name type="scientific">sediment metagenome</name>
    <dbReference type="NCBI Taxonomy" id="749907"/>
    <lineage>
        <taxon>unclassified sequences</taxon>
        <taxon>metagenomes</taxon>
        <taxon>ecological metagenomes</taxon>
    </lineage>
</organism>
<reference evidence="1" key="1">
    <citation type="submission" date="2010-07" db="EMBL/GenBank/DDBJ databases">
        <authorList>
            <consortium name="CONSOLIDER consortium CSD2007-00005"/>
            <person name="Guazzaroni M.-E."/>
            <person name="Richter M."/>
            <person name="Garcia-Salamanca A."/>
            <person name="Yarza P."/>
            <person name="Ferrer M."/>
        </authorList>
    </citation>
    <scope>NUCLEOTIDE SEQUENCE</scope>
</reference>
<gene>
    <name evidence="1" type="ORF">LDC_0938</name>
</gene>
<dbReference type="AlphaFoldDB" id="D9PHD8"/>